<name>A0A7W5AZ40_9BACL</name>
<accession>A0A7W5AZ40</accession>
<evidence type="ECO:0000259" key="1">
    <source>
        <dbReference type="Pfam" id="PF14080"/>
    </source>
</evidence>
<comment type="caution">
    <text evidence="2">The sequence shown here is derived from an EMBL/GenBank/DDBJ whole genome shotgun (WGS) entry which is preliminary data.</text>
</comment>
<dbReference type="Proteomes" id="UP000570361">
    <property type="component" value="Unassembled WGS sequence"/>
</dbReference>
<dbReference type="EMBL" id="JACHXK010000006">
    <property type="protein sequence ID" value="MBB3111114.1"/>
    <property type="molecule type" value="Genomic_DNA"/>
</dbReference>
<sequence length="292" mass="33035">MANVDMYPDIMDAAGEQEDELKHMFARNFGVELLFEQHPTIPSERILERLRTECGDVDMVNKDHLQLFFFRDYKVSFAEGELPAQIAIMLPYDQVHEERGFEASLSQSWRWQEAHSTVDGCKTCMLVTDLMAAGMDYKLRMKLFQKALHAIVEACDCKAVHFRLSEQFIAREDYLSNNPGAADYDILLGILNVRLFRMEGAESEIVMDTLGLASIGLPDLQVQYKGAEVTEMAKRLYAYGDELYANGDVIPDGGTLEGLGGERWTCSRDIALMEPKRNVIDIVPGQYAIREG</sequence>
<protein>
    <recommendedName>
        <fullName evidence="1">DUF4261 domain-containing protein</fullName>
    </recommendedName>
</protein>
<dbReference type="Pfam" id="PF14080">
    <property type="entry name" value="DUF4261"/>
    <property type="match status" value="1"/>
</dbReference>
<proteinExistence type="predicted"/>
<organism evidence="2 3">
    <name type="scientific">Paenibacillus phyllosphaerae</name>
    <dbReference type="NCBI Taxonomy" id="274593"/>
    <lineage>
        <taxon>Bacteria</taxon>
        <taxon>Bacillati</taxon>
        <taxon>Bacillota</taxon>
        <taxon>Bacilli</taxon>
        <taxon>Bacillales</taxon>
        <taxon>Paenibacillaceae</taxon>
        <taxon>Paenibacillus</taxon>
    </lineage>
</organism>
<dbReference type="InterPro" id="IPR025357">
    <property type="entry name" value="DUF4261"/>
</dbReference>
<feature type="domain" description="DUF4261" evidence="1">
    <location>
        <begin position="208"/>
        <end position="282"/>
    </location>
</feature>
<dbReference type="RefSeq" id="WP_183600983.1">
    <property type="nucleotide sequence ID" value="NZ_JACHXK010000006.1"/>
</dbReference>
<dbReference type="AlphaFoldDB" id="A0A7W5AZ40"/>
<evidence type="ECO:0000313" key="2">
    <source>
        <dbReference type="EMBL" id="MBB3111114.1"/>
    </source>
</evidence>
<evidence type="ECO:0000313" key="3">
    <source>
        <dbReference type="Proteomes" id="UP000570361"/>
    </source>
</evidence>
<reference evidence="2 3" key="1">
    <citation type="submission" date="2020-08" db="EMBL/GenBank/DDBJ databases">
        <title>Genomic Encyclopedia of Type Strains, Phase III (KMG-III): the genomes of soil and plant-associated and newly described type strains.</title>
        <authorList>
            <person name="Whitman W."/>
        </authorList>
    </citation>
    <scope>NUCLEOTIDE SEQUENCE [LARGE SCALE GENOMIC DNA]</scope>
    <source>
        <strain evidence="2 3">CECT 5862</strain>
    </source>
</reference>
<gene>
    <name evidence="2" type="ORF">FHS18_003182</name>
</gene>
<keyword evidence="3" id="KW-1185">Reference proteome</keyword>